<feature type="binding site" evidence="8">
    <location>
        <position position="364"/>
    </location>
    <ligand>
        <name>[4Fe-4S] cluster</name>
        <dbReference type="ChEBI" id="CHEBI:49883"/>
    </ligand>
</feature>
<evidence type="ECO:0000259" key="9">
    <source>
        <dbReference type="Pfam" id="PF00330"/>
    </source>
</evidence>
<evidence type="ECO:0000313" key="10">
    <source>
        <dbReference type="EMBL" id="HGU15759.1"/>
    </source>
</evidence>
<dbReference type="CDD" id="cd01583">
    <property type="entry name" value="IPMI"/>
    <property type="match status" value="1"/>
</dbReference>
<accession>A0A7V4JQ88</accession>
<evidence type="ECO:0000256" key="6">
    <source>
        <dbReference type="ARBA" id="ARBA00023239"/>
    </source>
</evidence>
<comment type="subunit">
    <text evidence="8">Heterodimer of LeuC and LeuD.</text>
</comment>
<keyword evidence="6 8" id="KW-0456">Lyase</keyword>
<keyword evidence="3 8" id="KW-0479">Metal-binding</keyword>
<dbReference type="PANTHER" id="PTHR43822">
    <property type="entry name" value="HOMOACONITASE, MITOCHONDRIAL-RELATED"/>
    <property type="match status" value="1"/>
</dbReference>
<comment type="catalytic activity">
    <reaction evidence="8">
        <text>(2R,3S)-3-isopropylmalate = (2S)-2-isopropylmalate</text>
        <dbReference type="Rhea" id="RHEA:32287"/>
        <dbReference type="ChEBI" id="CHEBI:1178"/>
        <dbReference type="ChEBI" id="CHEBI:35121"/>
        <dbReference type="EC" id="4.2.1.33"/>
    </reaction>
</comment>
<dbReference type="PRINTS" id="PR00415">
    <property type="entry name" value="ACONITASE"/>
</dbReference>
<dbReference type="SUPFAM" id="SSF53732">
    <property type="entry name" value="Aconitase iron-sulfur domain"/>
    <property type="match status" value="1"/>
</dbReference>
<dbReference type="NCBIfam" id="NF001614">
    <property type="entry name" value="PRK00402.1"/>
    <property type="match status" value="1"/>
</dbReference>
<dbReference type="InterPro" id="IPR015931">
    <property type="entry name" value="Acnase/IPM_dHydase_lsu_aba_1/3"/>
</dbReference>
<dbReference type="GO" id="GO:0051539">
    <property type="term" value="F:4 iron, 4 sulfur cluster binding"/>
    <property type="evidence" value="ECO:0007669"/>
    <property type="project" value="UniProtKB-KW"/>
</dbReference>
<dbReference type="InterPro" id="IPR018136">
    <property type="entry name" value="Aconitase_4Fe-4S_BS"/>
</dbReference>
<evidence type="ECO:0000256" key="3">
    <source>
        <dbReference type="ARBA" id="ARBA00022723"/>
    </source>
</evidence>
<keyword evidence="8" id="KW-0028">Amino-acid biosynthesis</keyword>
<feature type="binding site" evidence="8">
    <location>
        <position position="304"/>
    </location>
    <ligand>
        <name>[4Fe-4S] cluster</name>
        <dbReference type="ChEBI" id="CHEBI:49883"/>
    </ligand>
</feature>
<dbReference type="GO" id="GO:0046872">
    <property type="term" value="F:metal ion binding"/>
    <property type="evidence" value="ECO:0007669"/>
    <property type="project" value="UniProtKB-KW"/>
</dbReference>
<dbReference type="EMBL" id="DTEI01000067">
    <property type="protein sequence ID" value="HGU15759.1"/>
    <property type="molecule type" value="Genomic_DNA"/>
</dbReference>
<dbReference type="PANTHER" id="PTHR43822:SF16">
    <property type="entry name" value="3-ISOPROPYLMALATE DEHYDRATASE LARGE SUBUNIT 2"/>
    <property type="match status" value="1"/>
</dbReference>
<dbReference type="InterPro" id="IPR050067">
    <property type="entry name" value="IPM_dehydratase_rel_enz"/>
</dbReference>
<dbReference type="HAMAP" id="MF_01027">
    <property type="entry name" value="LeuC_type2"/>
    <property type="match status" value="1"/>
</dbReference>
<dbReference type="InterPro" id="IPR006251">
    <property type="entry name" value="Homoacnase/IPMdehydase_lsu"/>
</dbReference>
<dbReference type="InterPro" id="IPR011826">
    <property type="entry name" value="HAcnase/IPMdehydase_lsu_prok"/>
</dbReference>
<evidence type="ECO:0000256" key="8">
    <source>
        <dbReference type="HAMAP-Rule" id="MF_01027"/>
    </source>
</evidence>
<dbReference type="PROSITE" id="PS01244">
    <property type="entry name" value="ACONITASE_2"/>
    <property type="match status" value="1"/>
</dbReference>
<keyword evidence="2 8" id="KW-0004">4Fe-4S</keyword>
<dbReference type="InterPro" id="IPR011823">
    <property type="entry name" value="IsopropMal_deHydtase_lsu_bac"/>
</dbReference>
<comment type="similarity">
    <text evidence="8">Belongs to the aconitase/IPM isomerase family. LeuC type 2 subfamily.</text>
</comment>
<comment type="caution">
    <text evidence="10">The sequence shown here is derived from an EMBL/GenBank/DDBJ whole genome shotgun (WGS) entry which is preliminary data.</text>
</comment>
<dbReference type="PROSITE" id="PS00450">
    <property type="entry name" value="ACONITASE_1"/>
    <property type="match status" value="1"/>
</dbReference>
<evidence type="ECO:0000256" key="4">
    <source>
        <dbReference type="ARBA" id="ARBA00023004"/>
    </source>
</evidence>
<organism evidence="10">
    <name type="scientific">Thermodesulfobacterium geofontis</name>
    <dbReference type="NCBI Taxonomy" id="1295609"/>
    <lineage>
        <taxon>Bacteria</taxon>
        <taxon>Pseudomonadati</taxon>
        <taxon>Thermodesulfobacteriota</taxon>
        <taxon>Thermodesulfobacteria</taxon>
        <taxon>Thermodesulfobacteriales</taxon>
        <taxon>Thermodesulfobacteriaceae</taxon>
        <taxon>Thermodesulfobacterium</taxon>
    </lineage>
</organism>
<reference evidence="10" key="1">
    <citation type="journal article" date="2020" name="mSystems">
        <title>Genome- and Community-Level Interaction Insights into Carbon Utilization and Element Cycling Functions of Hydrothermarchaeota in Hydrothermal Sediment.</title>
        <authorList>
            <person name="Zhou Z."/>
            <person name="Liu Y."/>
            <person name="Xu W."/>
            <person name="Pan J."/>
            <person name="Luo Z.H."/>
            <person name="Li M."/>
        </authorList>
    </citation>
    <scope>NUCLEOTIDE SEQUENCE [LARGE SCALE GENOMIC DNA]</scope>
    <source>
        <strain evidence="10">SpSt-711</strain>
    </source>
</reference>
<comment type="cofactor">
    <cofactor evidence="8">
        <name>[4Fe-4S] cluster</name>
        <dbReference type="ChEBI" id="CHEBI:49883"/>
    </cofactor>
    <text evidence="8">Binds 1 [4Fe-4S] cluster per subunit.</text>
</comment>
<name>A0A7V4JQ88_9BACT</name>
<feature type="binding site" evidence="8">
    <location>
        <position position="367"/>
    </location>
    <ligand>
        <name>[4Fe-4S] cluster</name>
        <dbReference type="ChEBI" id="CHEBI:49883"/>
    </ligand>
</feature>
<dbReference type="InterPro" id="IPR001030">
    <property type="entry name" value="Acoase/IPM_deHydtase_lsu_aba"/>
</dbReference>
<keyword evidence="5 8" id="KW-0411">Iron-sulfur</keyword>
<evidence type="ECO:0000256" key="2">
    <source>
        <dbReference type="ARBA" id="ARBA00022485"/>
    </source>
</evidence>
<protein>
    <recommendedName>
        <fullName evidence="8">3-isopropylmalate dehydratase large subunit</fullName>
        <ecNumber evidence="8">4.2.1.33</ecNumber>
    </recommendedName>
    <alternativeName>
        <fullName evidence="8">Alpha-IPM isomerase</fullName>
        <shortName evidence="8">IPMI</shortName>
    </alternativeName>
    <alternativeName>
        <fullName evidence="8">Isopropylmalate isomerase</fullName>
    </alternativeName>
</protein>
<evidence type="ECO:0000256" key="7">
    <source>
        <dbReference type="ARBA" id="ARBA00023304"/>
    </source>
</evidence>
<dbReference type="UniPathway" id="UPA00048">
    <property type="reaction ID" value="UER00071"/>
</dbReference>
<keyword evidence="1 8" id="KW-0432">Leucine biosynthesis</keyword>
<evidence type="ECO:0000256" key="5">
    <source>
        <dbReference type="ARBA" id="ARBA00023014"/>
    </source>
</evidence>
<dbReference type="AlphaFoldDB" id="A0A7V4JQ88"/>
<evidence type="ECO:0000256" key="1">
    <source>
        <dbReference type="ARBA" id="ARBA00022430"/>
    </source>
</evidence>
<feature type="domain" description="Aconitase/3-isopropylmalate dehydratase large subunit alpha/beta/alpha" evidence="9">
    <location>
        <begin position="10"/>
        <end position="415"/>
    </location>
</feature>
<dbReference type="InterPro" id="IPR033941">
    <property type="entry name" value="IPMI_cat"/>
</dbReference>
<dbReference type="EC" id="4.2.1.33" evidence="8"/>
<dbReference type="GO" id="GO:0003861">
    <property type="term" value="F:3-isopropylmalate dehydratase activity"/>
    <property type="evidence" value="ECO:0007669"/>
    <property type="project" value="UniProtKB-UniRule"/>
</dbReference>
<dbReference type="NCBIfam" id="TIGR02086">
    <property type="entry name" value="IPMI_arch"/>
    <property type="match status" value="1"/>
</dbReference>
<gene>
    <name evidence="8 10" type="primary">leuC</name>
    <name evidence="10" type="ORF">ENU91_03795</name>
</gene>
<dbReference type="InterPro" id="IPR036008">
    <property type="entry name" value="Aconitase_4Fe-4S_dom"/>
</dbReference>
<dbReference type="NCBIfam" id="TIGR01343">
    <property type="entry name" value="hacA_fam"/>
    <property type="match status" value="1"/>
</dbReference>
<keyword evidence="4 8" id="KW-0408">Iron</keyword>
<dbReference type="NCBIfam" id="TIGR02083">
    <property type="entry name" value="LEU2"/>
    <property type="match status" value="1"/>
</dbReference>
<proteinExistence type="inferred from homology"/>
<comment type="function">
    <text evidence="8">Catalyzes the isomerization between 2-isopropylmalate and 3-isopropylmalate, via the formation of 2-isopropylmaleate.</text>
</comment>
<keyword evidence="7 8" id="KW-0100">Branched-chain amino acid biosynthesis</keyword>
<dbReference type="Pfam" id="PF00330">
    <property type="entry name" value="Aconitase"/>
    <property type="match status" value="1"/>
</dbReference>
<sequence>MKKRPMTLAEKILATKLKRAYVEPGELVEIPVDLTLANDITGPLAIKIFESTNIGKVFDPEKIVLVMDHFTPNKDIKSAEQVRICREFARKYKILHYYEGGICGIEHALLPELGLVGPGDIVIGADSHTCTYGALGAFATGVGSTDLAASWITGKTWFKVPETIKFVYYGKLKPWITGKDLILYTIGDIGVDGALYKAMEFTGEVIKKLSMAERFTMTNMAIEAGGKVGLIEPDKITLTYIKNRFKRKPIILKADKNAQYVEIKEYDVSKIDLLVALPHLPSKIKPVKDLSNKIYIDQVVIGSCTNGRIEDLAIAAKILKNHKVNPNVRCIIIPATPNIYYEALKRGYIKIFIEAGAIVSPPTCGPCLGGHMGILAKGEKAVATTNRNFIGRMGHPESEVYLSGPAVAASSAVLGYIGTPEELRLREEE</sequence>
<comment type="pathway">
    <text evidence="8">Amino-acid biosynthesis; L-leucine biosynthesis; L-leucine from 3-methyl-2-oxobutanoate: step 2/4.</text>
</comment>
<dbReference type="GO" id="GO:0009098">
    <property type="term" value="P:L-leucine biosynthetic process"/>
    <property type="evidence" value="ECO:0007669"/>
    <property type="project" value="UniProtKB-UniRule"/>
</dbReference>
<dbReference type="Gene3D" id="3.30.499.10">
    <property type="entry name" value="Aconitase, domain 3"/>
    <property type="match status" value="2"/>
</dbReference>